<dbReference type="PANTHER" id="PTHR13582:SF0">
    <property type="entry name" value="M-PHASE PHOSPHOPROTEIN 6"/>
    <property type="match status" value="1"/>
</dbReference>
<gene>
    <name evidence="2" type="ORF">C5167_003177</name>
</gene>
<accession>A0A4Y7L016</accession>
<dbReference type="PANTHER" id="PTHR13582">
    <property type="entry name" value="M-PHASE PHOSPHOPROTEIN 6"/>
    <property type="match status" value="1"/>
</dbReference>
<evidence type="ECO:0000256" key="1">
    <source>
        <dbReference type="SAM" id="MobiDB-lite"/>
    </source>
</evidence>
<feature type="region of interest" description="Disordered" evidence="1">
    <location>
        <begin position="80"/>
        <end position="186"/>
    </location>
</feature>
<feature type="compositionally biased region" description="Polar residues" evidence="1">
    <location>
        <begin position="89"/>
        <end position="99"/>
    </location>
</feature>
<evidence type="ECO:0000313" key="3">
    <source>
        <dbReference type="Proteomes" id="UP000316621"/>
    </source>
</evidence>
<name>A0A4Y7L016_PAPSO</name>
<feature type="compositionally biased region" description="Basic and acidic residues" evidence="1">
    <location>
        <begin position="102"/>
        <end position="119"/>
    </location>
</feature>
<dbReference type="GO" id="GO:0000460">
    <property type="term" value="P:maturation of 5.8S rRNA"/>
    <property type="evidence" value="ECO:0007669"/>
    <property type="project" value="TreeGrafter"/>
</dbReference>
<dbReference type="EMBL" id="CM010723">
    <property type="protein sequence ID" value="RZC78893.1"/>
    <property type="molecule type" value="Genomic_DNA"/>
</dbReference>
<dbReference type="STRING" id="3469.A0A4Y7L016"/>
<dbReference type="Gramene" id="RZC78893">
    <property type="protein sequence ID" value="RZC78893"/>
    <property type="gene ID" value="C5167_003177"/>
</dbReference>
<protein>
    <submittedName>
        <fullName evidence="2">Uncharacterized protein</fullName>
    </submittedName>
</protein>
<sequence>MAKRELSSTLKNLKFMQRGAPKVEKAKQEEEVAVEVTEVANVSSPNNTQKKKCVVIIEGNPHPGSVKGRMSFQSFNPVIDKLNEEAANPGQSQMPSPSSDGKAPDRENGSLRAESDRASVAKLDGYYEDDDECVTEIQQPNKPPKDLRGGRGQRSENNSRGSHKKQKREKLNWNHLRPPKAQKRQD</sequence>
<dbReference type="OrthoDB" id="2019850at2759"/>
<keyword evidence="3" id="KW-1185">Reference proteome</keyword>
<dbReference type="InterPro" id="IPR019324">
    <property type="entry name" value="MPP6"/>
</dbReference>
<organism evidence="2 3">
    <name type="scientific">Papaver somniferum</name>
    <name type="common">Opium poppy</name>
    <dbReference type="NCBI Taxonomy" id="3469"/>
    <lineage>
        <taxon>Eukaryota</taxon>
        <taxon>Viridiplantae</taxon>
        <taxon>Streptophyta</taxon>
        <taxon>Embryophyta</taxon>
        <taxon>Tracheophyta</taxon>
        <taxon>Spermatophyta</taxon>
        <taxon>Magnoliopsida</taxon>
        <taxon>Ranunculales</taxon>
        <taxon>Papaveraceae</taxon>
        <taxon>Papaveroideae</taxon>
        <taxon>Papaver</taxon>
    </lineage>
</organism>
<dbReference type="Proteomes" id="UP000316621">
    <property type="component" value="Chromosome 9"/>
</dbReference>
<dbReference type="OMA" id="ETPPSHN"/>
<dbReference type="AlphaFoldDB" id="A0A4Y7L016"/>
<evidence type="ECO:0000313" key="2">
    <source>
        <dbReference type="EMBL" id="RZC78893.1"/>
    </source>
</evidence>
<proteinExistence type="predicted"/>
<feature type="compositionally biased region" description="Basic residues" evidence="1">
    <location>
        <begin position="177"/>
        <end position="186"/>
    </location>
</feature>
<reference evidence="2 3" key="1">
    <citation type="journal article" date="2018" name="Science">
        <title>The opium poppy genome and morphinan production.</title>
        <authorList>
            <person name="Guo L."/>
            <person name="Winzer T."/>
            <person name="Yang X."/>
            <person name="Li Y."/>
            <person name="Ning Z."/>
            <person name="He Z."/>
            <person name="Teodor R."/>
            <person name="Lu Y."/>
            <person name="Bowser T.A."/>
            <person name="Graham I.A."/>
            <person name="Ye K."/>
        </authorList>
    </citation>
    <scope>NUCLEOTIDE SEQUENCE [LARGE SCALE GENOMIC DNA]</scope>
    <source>
        <strain evidence="3">cv. HN1</strain>
        <tissue evidence="2">Leaves</tissue>
    </source>
</reference>
<dbReference type="Pfam" id="PF10175">
    <property type="entry name" value="MPP6"/>
    <property type="match status" value="1"/>
</dbReference>